<dbReference type="AlphaFoldDB" id="A0A841KZI8"/>
<dbReference type="Pfam" id="PF12986">
    <property type="entry name" value="DUF3870"/>
    <property type="match status" value="1"/>
</dbReference>
<organism evidence="2 3">
    <name type="scientific">Anaerosolibacter carboniphilus</name>
    <dbReference type="NCBI Taxonomy" id="1417629"/>
    <lineage>
        <taxon>Bacteria</taxon>
        <taxon>Bacillati</taxon>
        <taxon>Bacillota</taxon>
        <taxon>Clostridia</taxon>
        <taxon>Peptostreptococcales</taxon>
        <taxon>Thermotaleaceae</taxon>
        <taxon>Anaerosolibacter</taxon>
    </lineage>
</organism>
<accession>A0A841KZI8</accession>
<evidence type="ECO:0000313" key="2">
    <source>
        <dbReference type="EMBL" id="MBB6216332.1"/>
    </source>
</evidence>
<gene>
    <name evidence="2" type="ORF">HNQ80_002432</name>
</gene>
<sequence>MKTYSEDTVYFISYAKLPGEMPAANLHKVVGVGLIIHKDTGIIEDSSCTLITEEARAFLKQLLVGHNLHTEGIDGLIEKVKYRFHGLSQKAICVALKATYDRYMTWRSEMNI</sequence>
<evidence type="ECO:0000259" key="1">
    <source>
        <dbReference type="Pfam" id="PF12986"/>
    </source>
</evidence>
<name>A0A841KZI8_9FIRM</name>
<dbReference type="Proteomes" id="UP000579281">
    <property type="component" value="Unassembled WGS sequence"/>
</dbReference>
<proteinExistence type="predicted"/>
<comment type="caution">
    <text evidence="2">The sequence shown here is derived from an EMBL/GenBank/DDBJ whole genome shotgun (WGS) entry which is preliminary data.</text>
</comment>
<feature type="domain" description="DUF3870" evidence="1">
    <location>
        <begin position="12"/>
        <end position="103"/>
    </location>
</feature>
<protein>
    <recommendedName>
        <fullName evidence="1">DUF3870 domain-containing protein</fullName>
    </recommendedName>
</protein>
<dbReference type="EMBL" id="JACHEN010000014">
    <property type="protein sequence ID" value="MBB6216332.1"/>
    <property type="molecule type" value="Genomic_DNA"/>
</dbReference>
<dbReference type="RefSeq" id="WP_184310872.1">
    <property type="nucleotide sequence ID" value="NZ_JACHEN010000014.1"/>
</dbReference>
<evidence type="ECO:0000313" key="3">
    <source>
        <dbReference type="Proteomes" id="UP000579281"/>
    </source>
</evidence>
<dbReference type="InterPro" id="IPR024617">
    <property type="entry name" value="DUF3870"/>
</dbReference>
<keyword evidence="3" id="KW-1185">Reference proteome</keyword>
<reference evidence="2 3" key="1">
    <citation type="submission" date="2020-08" db="EMBL/GenBank/DDBJ databases">
        <title>Genomic Encyclopedia of Type Strains, Phase IV (KMG-IV): sequencing the most valuable type-strain genomes for metagenomic binning, comparative biology and taxonomic classification.</title>
        <authorList>
            <person name="Goeker M."/>
        </authorList>
    </citation>
    <scope>NUCLEOTIDE SEQUENCE [LARGE SCALE GENOMIC DNA]</scope>
    <source>
        <strain evidence="2 3">DSM 103526</strain>
    </source>
</reference>